<proteinExistence type="predicted"/>
<accession>A0A9W7J7N1</accession>
<protein>
    <recommendedName>
        <fullName evidence="3">Retrotransposon gag domain-containing protein</fullName>
    </recommendedName>
</protein>
<evidence type="ECO:0008006" key="3">
    <source>
        <dbReference type="Google" id="ProtNLM"/>
    </source>
</evidence>
<sequence length="317" mass="35133">MWISLLAKNKLGFIDGTCSRADTAAALRSQWDHCNAPVLSWILNIVSRDLSAGIVFVSSAALVWADLKERFDKIDGSHIYFLYREIASLTQCDNSISVYHTRLRLLWDEYAVLVPLPSCECDESKDIVAHALQQRLFQFLMGLNDSYASVCSQILLMSPLPTVYQAYAMVVQEESQRSLASSLSPVLESFAFYSSGASASVGNRRFNGVCSHCKIRGHKREQCYRLNGFPPDFKFTKQRDCRFYAAFHIADDSALPISSDSLSAVPVSSTLPSSPAPVLTQAQYSQLVELLQRLPSSEPVVNLASAGPLQWADSGDW</sequence>
<gene>
    <name evidence="1" type="ORF">HRI_004348600</name>
</gene>
<dbReference type="EMBL" id="BSYR01000046">
    <property type="protein sequence ID" value="GMJ06794.1"/>
    <property type="molecule type" value="Genomic_DNA"/>
</dbReference>
<dbReference type="OrthoDB" id="1002462at2759"/>
<dbReference type="PANTHER" id="PTHR34222:SF97">
    <property type="entry name" value="CATALYTIC REGION, PUTATIVE-RELATED"/>
    <property type="match status" value="1"/>
</dbReference>
<evidence type="ECO:0000313" key="2">
    <source>
        <dbReference type="Proteomes" id="UP001165190"/>
    </source>
</evidence>
<dbReference type="AlphaFoldDB" id="A0A9W7J7N1"/>
<organism evidence="1 2">
    <name type="scientific">Hibiscus trionum</name>
    <name type="common">Flower of an hour</name>
    <dbReference type="NCBI Taxonomy" id="183268"/>
    <lineage>
        <taxon>Eukaryota</taxon>
        <taxon>Viridiplantae</taxon>
        <taxon>Streptophyta</taxon>
        <taxon>Embryophyta</taxon>
        <taxon>Tracheophyta</taxon>
        <taxon>Spermatophyta</taxon>
        <taxon>Magnoliopsida</taxon>
        <taxon>eudicotyledons</taxon>
        <taxon>Gunneridae</taxon>
        <taxon>Pentapetalae</taxon>
        <taxon>rosids</taxon>
        <taxon>malvids</taxon>
        <taxon>Malvales</taxon>
        <taxon>Malvaceae</taxon>
        <taxon>Malvoideae</taxon>
        <taxon>Hibiscus</taxon>
    </lineage>
</organism>
<evidence type="ECO:0000313" key="1">
    <source>
        <dbReference type="EMBL" id="GMJ06794.1"/>
    </source>
</evidence>
<name>A0A9W7J7N1_HIBTR</name>
<dbReference type="Proteomes" id="UP001165190">
    <property type="component" value="Unassembled WGS sequence"/>
</dbReference>
<comment type="caution">
    <text evidence="1">The sequence shown here is derived from an EMBL/GenBank/DDBJ whole genome shotgun (WGS) entry which is preliminary data.</text>
</comment>
<reference evidence="1" key="1">
    <citation type="submission" date="2023-05" db="EMBL/GenBank/DDBJ databases">
        <title>Genome and transcriptome analyses reveal genes involved in the formation of fine ridges on petal epidermal cells in Hibiscus trionum.</title>
        <authorList>
            <person name="Koshimizu S."/>
            <person name="Masuda S."/>
            <person name="Ishii T."/>
            <person name="Shirasu K."/>
            <person name="Hoshino A."/>
            <person name="Arita M."/>
        </authorList>
    </citation>
    <scope>NUCLEOTIDE SEQUENCE</scope>
    <source>
        <strain evidence="1">Hamamatsu line</strain>
    </source>
</reference>
<keyword evidence="2" id="KW-1185">Reference proteome</keyword>
<dbReference type="PANTHER" id="PTHR34222">
    <property type="entry name" value="GAG_PRE-INTEGRS DOMAIN-CONTAINING PROTEIN"/>
    <property type="match status" value="1"/>
</dbReference>